<feature type="domain" description="AMP-binding enzyme C-terminal" evidence="3">
    <location>
        <begin position="432"/>
        <end position="508"/>
    </location>
</feature>
<sequence>MEDLPAHPRSVPDGWHSARSMVAGLRRWAAAAPTRTAVVDGAGRLSFAAVHSRSNRLASSLLAAGLNPGDRVAVLLGNRLEYPEIAAALGKAGLVMVPIGVRQTVPEIAFIIGHSGARALVVQHDRSEEVCAAVSVDVVVGVGGPGPGRAYEEVLARGRDVDPRVAVAGNDTFCVQYTSGTTGQPKGALLTHAARALTAELSAYEWGLGEARVSVAVAPMSHGAGFMFGYAPLLTGGTVVMLPRWDPGHLLDLVPRERAQSVFLVPTHAQAVRDLGGEGPQGRDLSSLDTLYFNAAALPVPLKEWVLDAFPQCGVHELYGSTEGGVVTDLRPADARRKAGSVGRAWFRTRLRILGDDGAEVPAGVPGELFSHSPFLMKGYLDDPEASAACRTADGFLSVGDVATMDEEGYVRIVDRKKDVIISGGLNVYPREVEEASLAHPGVAQCAVVGVPDPLWGEVVTAYVVPPAGAAPVGVDELTLFLRPLLAGYKLPRQVRTVAALPRNSAGKVLKRELRAAAAPQTPSPRHPPPVPPR</sequence>
<organism evidence="4">
    <name type="scientific">Streptomyces sp. NBC_01393</name>
    <dbReference type="NCBI Taxonomy" id="2903851"/>
    <lineage>
        <taxon>Bacteria</taxon>
        <taxon>Bacillati</taxon>
        <taxon>Actinomycetota</taxon>
        <taxon>Actinomycetes</taxon>
        <taxon>Kitasatosporales</taxon>
        <taxon>Streptomycetaceae</taxon>
        <taxon>Streptomyces</taxon>
    </lineage>
</organism>
<dbReference type="Pfam" id="PF13193">
    <property type="entry name" value="AMP-binding_C"/>
    <property type="match status" value="1"/>
</dbReference>
<dbReference type="Gene3D" id="3.30.300.30">
    <property type="match status" value="1"/>
</dbReference>
<dbReference type="PROSITE" id="PS00455">
    <property type="entry name" value="AMP_BINDING"/>
    <property type="match status" value="1"/>
</dbReference>
<dbReference type="InterPro" id="IPR000873">
    <property type="entry name" value="AMP-dep_synth/lig_dom"/>
</dbReference>
<dbReference type="Gene3D" id="3.40.50.12780">
    <property type="entry name" value="N-terminal domain of ligase-like"/>
    <property type="match status" value="1"/>
</dbReference>
<feature type="region of interest" description="Disordered" evidence="1">
    <location>
        <begin position="513"/>
        <end position="534"/>
    </location>
</feature>
<evidence type="ECO:0000259" key="3">
    <source>
        <dbReference type="Pfam" id="PF13193"/>
    </source>
</evidence>
<dbReference type="InterPro" id="IPR045851">
    <property type="entry name" value="AMP-bd_C_sf"/>
</dbReference>
<name>A0AAU3IFY0_9ACTN</name>
<dbReference type="InterPro" id="IPR020845">
    <property type="entry name" value="AMP-binding_CS"/>
</dbReference>
<dbReference type="EMBL" id="CP109546">
    <property type="protein sequence ID" value="WTZ14083.1"/>
    <property type="molecule type" value="Genomic_DNA"/>
</dbReference>
<proteinExistence type="predicted"/>
<dbReference type="PANTHER" id="PTHR43767:SF1">
    <property type="entry name" value="NONRIBOSOMAL PEPTIDE SYNTHASE PES1 (EUROFUNG)-RELATED"/>
    <property type="match status" value="1"/>
</dbReference>
<evidence type="ECO:0000259" key="2">
    <source>
        <dbReference type="Pfam" id="PF00501"/>
    </source>
</evidence>
<dbReference type="GO" id="GO:0016878">
    <property type="term" value="F:acid-thiol ligase activity"/>
    <property type="evidence" value="ECO:0007669"/>
    <property type="project" value="UniProtKB-ARBA"/>
</dbReference>
<accession>A0AAU3IFY0</accession>
<evidence type="ECO:0000313" key="4">
    <source>
        <dbReference type="EMBL" id="WTZ14083.1"/>
    </source>
</evidence>
<evidence type="ECO:0000256" key="1">
    <source>
        <dbReference type="SAM" id="MobiDB-lite"/>
    </source>
</evidence>
<dbReference type="InterPro" id="IPR025110">
    <property type="entry name" value="AMP-bd_C"/>
</dbReference>
<protein>
    <submittedName>
        <fullName evidence="4">AMP-binding protein</fullName>
    </submittedName>
</protein>
<gene>
    <name evidence="4" type="ORF">OG699_42680</name>
</gene>
<dbReference type="InterPro" id="IPR050237">
    <property type="entry name" value="ATP-dep_AMP-bd_enzyme"/>
</dbReference>
<dbReference type="AlphaFoldDB" id="A0AAU3IFY0"/>
<dbReference type="PANTHER" id="PTHR43767">
    <property type="entry name" value="LONG-CHAIN-FATTY-ACID--COA LIGASE"/>
    <property type="match status" value="1"/>
</dbReference>
<dbReference type="Pfam" id="PF00501">
    <property type="entry name" value="AMP-binding"/>
    <property type="match status" value="1"/>
</dbReference>
<feature type="compositionally biased region" description="Pro residues" evidence="1">
    <location>
        <begin position="522"/>
        <end position="534"/>
    </location>
</feature>
<dbReference type="InterPro" id="IPR042099">
    <property type="entry name" value="ANL_N_sf"/>
</dbReference>
<reference evidence="4" key="1">
    <citation type="submission" date="2022-10" db="EMBL/GenBank/DDBJ databases">
        <title>The complete genomes of actinobacterial strains from the NBC collection.</title>
        <authorList>
            <person name="Joergensen T.S."/>
            <person name="Alvarez Arevalo M."/>
            <person name="Sterndorff E.B."/>
            <person name="Faurdal D."/>
            <person name="Vuksanovic O."/>
            <person name="Mourched A.-S."/>
            <person name="Charusanti P."/>
            <person name="Shaw S."/>
            <person name="Blin K."/>
            <person name="Weber T."/>
        </authorList>
    </citation>
    <scope>NUCLEOTIDE SEQUENCE</scope>
    <source>
        <strain evidence="4">NBC_01393</strain>
    </source>
</reference>
<dbReference type="SUPFAM" id="SSF56801">
    <property type="entry name" value="Acetyl-CoA synthetase-like"/>
    <property type="match status" value="1"/>
</dbReference>
<feature type="domain" description="AMP-dependent synthetase/ligase" evidence="2">
    <location>
        <begin position="25"/>
        <end position="381"/>
    </location>
</feature>